<name>F1A188_DICPU</name>
<dbReference type="Pfam" id="PF00583">
    <property type="entry name" value="Acetyltransf_1"/>
    <property type="match status" value="1"/>
</dbReference>
<keyword evidence="5" id="KW-1185">Reference proteome</keyword>
<dbReference type="PANTHER" id="PTHR43420:SF12">
    <property type="entry name" value="N-ACETYLTRANSFERASE DOMAIN-CONTAINING PROTEIN"/>
    <property type="match status" value="1"/>
</dbReference>
<dbReference type="PROSITE" id="PS51186">
    <property type="entry name" value="GNAT"/>
    <property type="match status" value="1"/>
</dbReference>
<dbReference type="EMBL" id="GL871364">
    <property type="protein sequence ID" value="EGC30049.1"/>
    <property type="molecule type" value="Genomic_DNA"/>
</dbReference>
<evidence type="ECO:0000256" key="2">
    <source>
        <dbReference type="ARBA" id="ARBA00023315"/>
    </source>
</evidence>
<dbReference type="InterPro" id="IPR016181">
    <property type="entry name" value="Acyl_CoA_acyltransferase"/>
</dbReference>
<dbReference type="OrthoDB" id="2744543at2759"/>
<evidence type="ECO:0000313" key="4">
    <source>
        <dbReference type="EMBL" id="EGC30049.1"/>
    </source>
</evidence>
<accession>F1A188</accession>
<dbReference type="Gene3D" id="3.40.630.30">
    <property type="match status" value="1"/>
</dbReference>
<keyword evidence="2" id="KW-0012">Acyltransferase</keyword>
<reference evidence="5" key="1">
    <citation type="journal article" date="2011" name="Genome Biol.">
        <title>Comparative genomics of the social amoebae Dictyostelium discoideum and Dictyostelium purpureum.</title>
        <authorList>
            <consortium name="US DOE Joint Genome Institute (JGI-PGF)"/>
            <person name="Sucgang R."/>
            <person name="Kuo A."/>
            <person name="Tian X."/>
            <person name="Salerno W."/>
            <person name="Parikh A."/>
            <person name="Feasley C.L."/>
            <person name="Dalin E."/>
            <person name="Tu H."/>
            <person name="Huang E."/>
            <person name="Barry K."/>
            <person name="Lindquist E."/>
            <person name="Shapiro H."/>
            <person name="Bruce D."/>
            <person name="Schmutz J."/>
            <person name="Salamov A."/>
            <person name="Fey P."/>
            <person name="Gaudet P."/>
            <person name="Anjard C."/>
            <person name="Babu M.M."/>
            <person name="Basu S."/>
            <person name="Bushmanova Y."/>
            <person name="van der Wel H."/>
            <person name="Katoh-Kurasawa M."/>
            <person name="Dinh C."/>
            <person name="Coutinho P.M."/>
            <person name="Saito T."/>
            <person name="Elias M."/>
            <person name="Schaap P."/>
            <person name="Kay R.R."/>
            <person name="Henrissat B."/>
            <person name="Eichinger L."/>
            <person name="Rivero F."/>
            <person name="Putnam N.H."/>
            <person name="West C.M."/>
            <person name="Loomis W.F."/>
            <person name="Chisholm R.L."/>
            <person name="Shaulsky G."/>
            <person name="Strassmann J.E."/>
            <person name="Queller D.C."/>
            <person name="Kuspa A."/>
            <person name="Grigoriev I.V."/>
        </authorList>
    </citation>
    <scope>NUCLEOTIDE SEQUENCE [LARGE SCALE GENOMIC DNA]</scope>
    <source>
        <strain evidence="5">QSDP1</strain>
    </source>
</reference>
<dbReference type="PANTHER" id="PTHR43420">
    <property type="entry name" value="ACETYLTRANSFERASE"/>
    <property type="match status" value="1"/>
</dbReference>
<sequence length="186" mass="21514">MISCENVNNSNSVLEYRLFQIEKDLKEMSKLYVDSWRVSYWFVPKEHLDKMTYEESEEKWTEFVKGKDSFIYLCVGNGVVCGMAAVRRDPEENTFELYTLHILHSHKGKGIGKKLMKTVAQHFIDNQSTLNCKCLYLWAVPINTPAVSLYTKLGATILKYQTEYFAGIGLDEIGLHWTDLNLILNN</sequence>
<dbReference type="SUPFAM" id="SSF55729">
    <property type="entry name" value="Acyl-CoA N-acyltransferases (Nat)"/>
    <property type="match status" value="1"/>
</dbReference>
<keyword evidence="1" id="KW-0808">Transferase</keyword>
<evidence type="ECO:0000259" key="3">
    <source>
        <dbReference type="PROSITE" id="PS51186"/>
    </source>
</evidence>
<dbReference type="Proteomes" id="UP000001064">
    <property type="component" value="Unassembled WGS sequence"/>
</dbReference>
<dbReference type="InterPro" id="IPR000182">
    <property type="entry name" value="GNAT_dom"/>
</dbReference>
<dbReference type="GO" id="GO:0008080">
    <property type="term" value="F:N-acetyltransferase activity"/>
    <property type="evidence" value="ECO:0000318"/>
    <property type="project" value="GO_Central"/>
</dbReference>
<gene>
    <name evidence="4" type="ORF">DICPUDRAFT_83985</name>
</gene>
<dbReference type="InParanoid" id="F1A188"/>
<dbReference type="KEGG" id="dpp:DICPUDRAFT_83985"/>
<dbReference type="RefSeq" id="XP_003293436.1">
    <property type="nucleotide sequence ID" value="XM_003293388.1"/>
</dbReference>
<dbReference type="InterPro" id="IPR050680">
    <property type="entry name" value="YpeA/RimI_acetyltransf"/>
</dbReference>
<organism evidence="4 5">
    <name type="scientific">Dictyostelium purpureum</name>
    <name type="common">Slime mold</name>
    <dbReference type="NCBI Taxonomy" id="5786"/>
    <lineage>
        <taxon>Eukaryota</taxon>
        <taxon>Amoebozoa</taxon>
        <taxon>Evosea</taxon>
        <taxon>Eumycetozoa</taxon>
        <taxon>Dictyostelia</taxon>
        <taxon>Dictyosteliales</taxon>
        <taxon>Dictyosteliaceae</taxon>
        <taxon>Dictyostelium</taxon>
    </lineage>
</organism>
<dbReference type="VEuPathDB" id="AmoebaDB:DICPUDRAFT_83985"/>
<dbReference type="GeneID" id="10511284"/>
<evidence type="ECO:0000256" key="1">
    <source>
        <dbReference type="ARBA" id="ARBA00022679"/>
    </source>
</evidence>
<dbReference type="AlphaFoldDB" id="F1A188"/>
<evidence type="ECO:0000313" key="5">
    <source>
        <dbReference type="Proteomes" id="UP000001064"/>
    </source>
</evidence>
<feature type="domain" description="N-acetyltransferase" evidence="3">
    <location>
        <begin position="14"/>
        <end position="186"/>
    </location>
</feature>
<proteinExistence type="predicted"/>
<protein>
    <recommendedName>
        <fullName evidence="3">N-acetyltransferase domain-containing protein</fullName>
    </recommendedName>
</protein>
<dbReference type="CDD" id="cd04301">
    <property type="entry name" value="NAT_SF"/>
    <property type="match status" value="1"/>
</dbReference>